<keyword evidence="4" id="KW-1185">Reference proteome</keyword>
<feature type="coiled-coil region" evidence="1">
    <location>
        <begin position="30"/>
        <end position="57"/>
    </location>
</feature>
<gene>
    <name evidence="3" type="ORF">NY014_13710</name>
</gene>
<name>A0ABT2GAM7_9BACT</name>
<protein>
    <submittedName>
        <fullName evidence="3">Uncharacterized protein</fullName>
    </submittedName>
</protein>
<keyword evidence="2" id="KW-0812">Transmembrane</keyword>
<keyword evidence="1" id="KW-0175">Coiled coil</keyword>
<proteinExistence type="predicted"/>
<keyword evidence="2" id="KW-0472">Membrane</keyword>
<dbReference type="EMBL" id="JANWGH010000003">
    <property type="protein sequence ID" value="MCS5491496.1"/>
    <property type="molecule type" value="Genomic_DNA"/>
</dbReference>
<comment type="caution">
    <text evidence="3">The sequence shown here is derived from an EMBL/GenBank/DDBJ whole genome shotgun (WGS) entry which is preliminary data.</text>
</comment>
<evidence type="ECO:0000313" key="3">
    <source>
        <dbReference type="EMBL" id="MCS5491496.1"/>
    </source>
</evidence>
<dbReference type="Proteomes" id="UP001206788">
    <property type="component" value="Unassembled WGS sequence"/>
</dbReference>
<organism evidence="3 4">
    <name type="scientific">Algoriphagus limi</name>
    <dbReference type="NCBI Taxonomy" id="2975273"/>
    <lineage>
        <taxon>Bacteria</taxon>
        <taxon>Pseudomonadati</taxon>
        <taxon>Bacteroidota</taxon>
        <taxon>Cytophagia</taxon>
        <taxon>Cytophagales</taxon>
        <taxon>Cyclobacteriaceae</taxon>
        <taxon>Algoriphagus</taxon>
    </lineage>
</organism>
<evidence type="ECO:0000313" key="4">
    <source>
        <dbReference type="Proteomes" id="UP001206788"/>
    </source>
</evidence>
<dbReference type="RefSeq" id="WP_259415148.1">
    <property type="nucleotide sequence ID" value="NZ_JANWGH010000003.1"/>
</dbReference>
<reference evidence="3 4" key="1">
    <citation type="submission" date="2022-08" db="EMBL/GenBank/DDBJ databases">
        <title>Algoriphagus sp. CAU 1643 isolated from mud.</title>
        <authorList>
            <person name="Kim W."/>
        </authorList>
    </citation>
    <scope>NUCLEOTIDE SEQUENCE [LARGE SCALE GENOMIC DNA]</scope>
    <source>
        <strain evidence="3 4">CAU 1643</strain>
    </source>
</reference>
<evidence type="ECO:0000256" key="2">
    <source>
        <dbReference type="SAM" id="Phobius"/>
    </source>
</evidence>
<keyword evidence="2" id="KW-1133">Transmembrane helix</keyword>
<feature type="transmembrane region" description="Helical" evidence="2">
    <location>
        <begin position="6"/>
        <end position="30"/>
    </location>
</feature>
<evidence type="ECO:0000256" key="1">
    <source>
        <dbReference type="SAM" id="Coils"/>
    </source>
</evidence>
<accession>A0ABT2GAM7</accession>
<sequence length="95" mass="11307">MYFSSVQDVILFSLTFLVLVGFGFLHFFLFREYAQQKKRQERRLKELEQLVQVEIIRSDKINTTSHLLDHVKSRANEQLELIRLQIKSMGKNSSF</sequence>